<feature type="domain" description="CCHC-type" evidence="2">
    <location>
        <begin position="40"/>
        <end position="54"/>
    </location>
</feature>
<dbReference type="GO" id="GO:0008270">
    <property type="term" value="F:zinc ion binding"/>
    <property type="evidence" value="ECO:0007669"/>
    <property type="project" value="UniProtKB-KW"/>
</dbReference>
<feature type="domain" description="CCHC-type" evidence="2">
    <location>
        <begin position="377"/>
        <end position="392"/>
    </location>
</feature>
<feature type="domain" description="CCHC-type" evidence="2">
    <location>
        <begin position="285"/>
        <end position="300"/>
    </location>
</feature>
<dbReference type="Proteomes" id="UP000000763">
    <property type="component" value="Chromosome 11"/>
</dbReference>
<dbReference type="Proteomes" id="UP000007752">
    <property type="component" value="Chromosome 11"/>
</dbReference>
<evidence type="ECO:0000313" key="4">
    <source>
        <dbReference type="EMBL" id="EAZ18138.1"/>
    </source>
</evidence>
<sequence>MENTQFSRPKAVPYNDSWEIPNSDYILLYLNDKQTGKITCMVCGKEGHYTCECPMKNKEKYVICTLCGKVGHCHLWCCHQNESERRACRRCGEKGHYDNWHHLGCSSCEKHHPLGRCPMGKITCFLCEGNGHVPVQCHLSPMLTAITQNQRESFRATLRQALRETSNTAVTPITLTRELEPYNDKNGGQPKGDNEMVPRVLGFNQGEEGHSALRNPNRCHVPSSDKANVAADKAPNQSLGVTCFNCGGKGHYSNKCPQKQKQHGVRSTNAAAMKDKTPNLTGVTCFDCGDRGHFSYTCPQNLLEVMLTAELEPHDDTYERQPKADNGTVPTVLSLNCGEASHCGRNNPMKSLESSSDKINSTAMTYKAPKRVLGVICFNCHEEGHYANRCPQKQQGINSGYLCRNNCLNTLRLSHVLIGRFPHKGGKPLSHEALCNELLEDGNACLPDISEQLENALALGRPTASELKSCISPFDLM</sequence>
<reference evidence="3" key="3">
    <citation type="submission" date="2005-04" db="EMBL/GenBank/DDBJ databases">
        <authorList>
            <person name="Buell R."/>
        </authorList>
    </citation>
    <scope>NUCLEOTIDE SEQUENCE</scope>
</reference>
<reference evidence="5" key="5">
    <citation type="journal article" date="2008" name="Nucleic Acids Res.">
        <title>The rice annotation project database (RAP-DB): 2008 update.</title>
        <authorList>
            <consortium name="The rice annotation project (RAP)"/>
        </authorList>
    </citation>
    <scope>GENOME REANNOTATION</scope>
    <source>
        <strain evidence="5">cv. Nipponbare</strain>
    </source>
</reference>
<dbReference type="InterPro" id="IPR036875">
    <property type="entry name" value="Znf_CCHC_sf"/>
</dbReference>
<feature type="domain" description="CCHC-type" evidence="2">
    <location>
        <begin position="243"/>
        <end position="258"/>
    </location>
</feature>
<evidence type="ECO:0000259" key="2">
    <source>
        <dbReference type="PROSITE" id="PS50158"/>
    </source>
</evidence>
<reference evidence="3" key="4">
    <citation type="submission" date="2006-11" db="EMBL/GenBank/DDBJ databases">
        <title>.</title>
        <authorList>
            <person name="Buell C."/>
            <person name="Yuan Q."/>
            <person name="Ouyang S."/>
            <person name="Liu J."/>
            <person name="Wang A."/>
            <person name="Maiti R."/>
            <person name="Lin H."/>
            <person name="Zhu W."/>
            <person name="Hamilton J."/>
            <person name="Jones K."/>
            <person name="Tallon L."/>
            <person name="Feldblyum T."/>
            <person name="Tsitrin T."/>
            <person name="Bera J."/>
            <person name="Kim M."/>
            <person name="Jin S."/>
            <person name="Fadrosh D."/>
            <person name="Vuong H."/>
            <person name="Overton II L."/>
            <person name="Reardon M."/>
            <person name="Weaver B."/>
            <person name="Johri S."/>
            <person name="Lewis M."/>
            <person name="Utterback T."/>
            <person name="Van Aken S."/>
            <person name="Wortman J."/>
            <person name="Haas B."/>
            <person name="Koo H."/>
            <person name="Zismann V."/>
            <person name="Hsiao J."/>
            <person name="Iobst S."/>
            <person name="de Vazeilles A."/>
            <person name="White O."/>
            <person name="Salzberg S."/>
            <person name="Fraser C."/>
        </authorList>
    </citation>
    <scope>NUCLEOTIDE SEQUENCE</scope>
</reference>
<keyword evidence="1" id="KW-0863">Zinc-finger</keyword>
<keyword evidence="1" id="KW-0862">Zinc</keyword>
<evidence type="ECO:0000313" key="5">
    <source>
        <dbReference type="Proteomes" id="UP000000763"/>
    </source>
</evidence>
<dbReference type="EMBL" id="CM000148">
    <property type="protein sequence ID" value="EAZ18138.1"/>
    <property type="molecule type" value="Genomic_DNA"/>
</dbReference>
<gene>
    <name evidence="4" type="ORF">OsJ_33687</name>
</gene>
<proteinExistence type="predicted"/>
<dbReference type="PANTHER" id="PTHR23002">
    <property type="entry name" value="ZINC FINGER CCHC DOMAIN CONTAINING PROTEIN"/>
    <property type="match status" value="1"/>
</dbReference>
<dbReference type="SUPFAM" id="SSF57756">
    <property type="entry name" value="Retrovirus zinc finger-like domains"/>
    <property type="match status" value="3"/>
</dbReference>
<dbReference type="InterPro" id="IPR051714">
    <property type="entry name" value="Znf_CCHC_NABP"/>
</dbReference>
<dbReference type="InterPro" id="IPR001878">
    <property type="entry name" value="Znf_CCHC"/>
</dbReference>
<reference evidence="4" key="2">
    <citation type="journal article" date="2005" name="PLoS Biol.">
        <title>The genomes of Oryza sativa: a history of duplications.</title>
        <authorList>
            <person name="Yu J."/>
            <person name="Wang J."/>
            <person name="Lin W."/>
            <person name="Li S."/>
            <person name="Li H."/>
            <person name="Zhou J."/>
            <person name="Ni P."/>
            <person name="Dong W."/>
            <person name="Hu S."/>
            <person name="Zeng C."/>
            <person name="Zhang J."/>
            <person name="Zhang Y."/>
            <person name="Li R."/>
            <person name="Xu Z."/>
            <person name="Li S."/>
            <person name="Li X."/>
            <person name="Zheng H."/>
            <person name="Cong L."/>
            <person name="Lin L."/>
            <person name="Yin J."/>
            <person name="Geng J."/>
            <person name="Li G."/>
            <person name="Shi J."/>
            <person name="Liu J."/>
            <person name="Lv H."/>
            <person name="Li J."/>
            <person name="Wang J."/>
            <person name="Deng Y."/>
            <person name="Ran L."/>
            <person name="Shi X."/>
            <person name="Wang X."/>
            <person name="Wu Q."/>
            <person name="Li C."/>
            <person name="Ren X."/>
            <person name="Wang J."/>
            <person name="Wang X."/>
            <person name="Li D."/>
            <person name="Liu D."/>
            <person name="Zhang X."/>
            <person name="Ji Z."/>
            <person name="Zhao W."/>
            <person name="Sun Y."/>
            <person name="Zhang Z."/>
            <person name="Bao J."/>
            <person name="Han Y."/>
            <person name="Dong L."/>
            <person name="Ji J."/>
            <person name="Chen P."/>
            <person name="Wu S."/>
            <person name="Liu J."/>
            <person name="Xiao Y."/>
            <person name="Bu D."/>
            <person name="Tan J."/>
            <person name="Yang L."/>
            <person name="Ye C."/>
            <person name="Zhang J."/>
            <person name="Xu J."/>
            <person name="Zhou Y."/>
            <person name="Yu Y."/>
            <person name="Zhang B."/>
            <person name="Zhuang S."/>
            <person name="Wei H."/>
            <person name="Liu B."/>
            <person name="Lei M."/>
            <person name="Yu H."/>
            <person name="Li Y."/>
            <person name="Xu H."/>
            <person name="Wei S."/>
            <person name="He X."/>
            <person name="Fang L."/>
            <person name="Zhang Z."/>
            <person name="Zhang Y."/>
            <person name="Huang X."/>
            <person name="Su Z."/>
            <person name="Tong W."/>
            <person name="Li J."/>
            <person name="Tong Z."/>
            <person name="Li S."/>
            <person name="Ye J."/>
            <person name="Wang L."/>
            <person name="Fang L."/>
            <person name="Lei T."/>
            <person name="Chen C."/>
            <person name="Chen H."/>
            <person name="Xu Z."/>
            <person name="Li H."/>
            <person name="Huang H."/>
            <person name="Zhang F."/>
            <person name="Xu H."/>
            <person name="Li N."/>
            <person name="Zhao C."/>
            <person name="Li S."/>
            <person name="Dong L."/>
            <person name="Huang Y."/>
            <person name="Li L."/>
            <person name="Xi Y."/>
            <person name="Qi Q."/>
            <person name="Li W."/>
            <person name="Zhang B."/>
            <person name="Hu W."/>
            <person name="Zhang Y."/>
            <person name="Tian X."/>
            <person name="Jiao Y."/>
            <person name="Liang X."/>
            <person name="Jin J."/>
            <person name="Gao L."/>
            <person name="Zheng W."/>
            <person name="Hao B."/>
            <person name="Liu S."/>
            <person name="Wang W."/>
            <person name="Yuan L."/>
            <person name="Cao M."/>
            <person name="McDermott J."/>
            <person name="Samudrala R."/>
            <person name="Wang J."/>
            <person name="Wong G.K."/>
            <person name="Yang H."/>
        </authorList>
    </citation>
    <scope>NUCLEOTIDE SEQUENCE [LARGE SCALE GENOMIC DNA]</scope>
</reference>
<keyword evidence="1" id="KW-0479">Metal-binding</keyword>
<dbReference type="PROSITE" id="PS50158">
    <property type="entry name" value="ZF_CCHC"/>
    <property type="match status" value="4"/>
</dbReference>
<evidence type="ECO:0000256" key="1">
    <source>
        <dbReference type="PROSITE-ProRule" id="PRU00047"/>
    </source>
</evidence>
<evidence type="ECO:0000313" key="3">
    <source>
        <dbReference type="EMBL" id="AAX95434.1"/>
    </source>
</evidence>
<reference evidence="5" key="1">
    <citation type="journal article" date="2005" name="Nature">
        <title>The map-based sequence of the rice genome.</title>
        <authorList>
            <consortium name="International rice genome sequencing project (IRGSP)"/>
            <person name="Matsumoto T."/>
            <person name="Wu J."/>
            <person name="Kanamori H."/>
            <person name="Katayose Y."/>
            <person name="Fujisawa M."/>
            <person name="Namiki N."/>
            <person name="Mizuno H."/>
            <person name="Yamamoto K."/>
            <person name="Antonio B.A."/>
            <person name="Baba T."/>
            <person name="Sakata K."/>
            <person name="Nagamura Y."/>
            <person name="Aoki H."/>
            <person name="Arikawa K."/>
            <person name="Arita K."/>
            <person name="Bito T."/>
            <person name="Chiden Y."/>
            <person name="Fujitsuka N."/>
            <person name="Fukunaka R."/>
            <person name="Hamada M."/>
            <person name="Harada C."/>
            <person name="Hayashi A."/>
            <person name="Hijishita S."/>
            <person name="Honda M."/>
            <person name="Hosokawa S."/>
            <person name="Ichikawa Y."/>
            <person name="Idonuma A."/>
            <person name="Iijima M."/>
            <person name="Ikeda M."/>
            <person name="Ikeno M."/>
            <person name="Ito K."/>
            <person name="Ito S."/>
            <person name="Ito T."/>
            <person name="Ito Y."/>
            <person name="Ito Y."/>
            <person name="Iwabuchi A."/>
            <person name="Kamiya K."/>
            <person name="Karasawa W."/>
            <person name="Kurita K."/>
            <person name="Katagiri S."/>
            <person name="Kikuta A."/>
            <person name="Kobayashi H."/>
            <person name="Kobayashi N."/>
            <person name="Machita K."/>
            <person name="Maehara T."/>
            <person name="Masukawa M."/>
            <person name="Mizubayashi T."/>
            <person name="Mukai Y."/>
            <person name="Nagasaki H."/>
            <person name="Nagata Y."/>
            <person name="Naito S."/>
            <person name="Nakashima M."/>
            <person name="Nakama Y."/>
            <person name="Nakamichi Y."/>
            <person name="Nakamura M."/>
            <person name="Meguro A."/>
            <person name="Negishi M."/>
            <person name="Ohta I."/>
            <person name="Ohta T."/>
            <person name="Okamoto M."/>
            <person name="Ono N."/>
            <person name="Saji S."/>
            <person name="Sakaguchi M."/>
            <person name="Sakai K."/>
            <person name="Shibata M."/>
            <person name="Shimokawa T."/>
            <person name="Song J."/>
            <person name="Takazaki Y."/>
            <person name="Terasawa K."/>
            <person name="Tsugane M."/>
            <person name="Tsuji K."/>
            <person name="Ueda S."/>
            <person name="Waki K."/>
            <person name="Yamagata H."/>
            <person name="Yamamoto M."/>
            <person name="Yamamoto S."/>
            <person name="Yamane H."/>
            <person name="Yoshiki S."/>
            <person name="Yoshihara R."/>
            <person name="Yukawa K."/>
            <person name="Zhong H."/>
            <person name="Yano M."/>
            <person name="Yuan Q."/>
            <person name="Ouyang S."/>
            <person name="Liu J."/>
            <person name="Jones K.M."/>
            <person name="Gansberger K."/>
            <person name="Moffat K."/>
            <person name="Hill J."/>
            <person name="Bera J."/>
            <person name="Fadrosh D."/>
            <person name="Jin S."/>
            <person name="Johri S."/>
            <person name="Kim M."/>
            <person name="Overton L."/>
            <person name="Reardon M."/>
            <person name="Tsitrin T."/>
            <person name="Vuong H."/>
            <person name="Weaver B."/>
            <person name="Ciecko A."/>
            <person name="Tallon L."/>
            <person name="Jackson J."/>
            <person name="Pai G."/>
            <person name="Aken S.V."/>
            <person name="Utterback T."/>
            <person name="Reidmuller S."/>
            <person name="Feldblyum T."/>
            <person name="Hsiao J."/>
            <person name="Zismann V."/>
            <person name="Iobst S."/>
            <person name="de Vazeille A.R."/>
            <person name="Buell C.R."/>
            <person name="Ying K."/>
            <person name="Li Y."/>
            <person name="Lu T."/>
            <person name="Huang Y."/>
            <person name="Zhao Q."/>
            <person name="Feng Q."/>
            <person name="Zhang L."/>
            <person name="Zhu J."/>
            <person name="Weng Q."/>
            <person name="Mu J."/>
            <person name="Lu Y."/>
            <person name="Fan D."/>
            <person name="Liu Y."/>
            <person name="Guan J."/>
            <person name="Zhang Y."/>
            <person name="Yu S."/>
            <person name="Liu X."/>
            <person name="Zhang Y."/>
            <person name="Hong G."/>
            <person name="Han B."/>
            <person name="Choisne N."/>
            <person name="Demange N."/>
            <person name="Orjeda G."/>
            <person name="Samain S."/>
            <person name="Cattolico L."/>
            <person name="Pelletier E."/>
            <person name="Couloux A."/>
            <person name="Segurens B."/>
            <person name="Wincker P."/>
            <person name="D'Hont A."/>
            <person name="Scarpelli C."/>
            <person name="Weissenbach J."/>
            <person name="Salanoubat M."/>
            <person name="Quetier F."/>
            <person name="Yu Y."/>
            <person name="Kim H.R."/>
            <person name="Rambo T."/>
            <person name="Currie J."/>
            <person name="Collura K."/>
            <person name="Luo M."/>
            <person name="Yang T."/>
            <person name="Ammiraju J.S.S."/>
            <person name="Engler F."/>
            <person name="Soderlund C."/>
            <person name="Wing R.A."/>
            <person name="Palmer L.E."/>
            <person name="de la Bastide M."/>
            <person name="Spiegel L."/>
            <person name="Nascimento L."/>
            <person name="Zutavern T."/>
            <person name="O'Shaughnessy A."/>
            <person name="Dike S."/>
            <person name="Dedhia N."/>
            <person name="Preston R."/>
            <person name="Balija V."/>
            <person name="McCombie W.R."/>
            <person name="Chow T."/>
            <person name="Chen H."/>
            <person name="Chung M."/>
            <person name="Chen C."/>
            <person name="Shaw J."/>
            <person name="Wu H."/>
            <person name="Hsiao K."/>
            <person name="Chao Y."/>
            <person name="Chu M."/>
            <person name="Cheng C."/>
            <person name="Hour A."/>
            <person name="Lee P."/>
            <person name="Lin S."/>
            <person name="Lin Y."/>
            <person name="Liou J."/>
            <person name="Liu S."/>
            <person name="Hsing Y."/>
            <person name="Raghuvanshi S."/>
            <person name="Mohanty A."/>
            <person name="Bharti A.K."/>
            <person name="Gaur A."/>
            <person name="Gupta V."/>
            <person name="Kumar D."/>
            <person name="Ravi V."/>
            <person name="Vij S."/>
            <person name="Kapur A."/>
            <person name="Khurana P."/>
            <person name="Khurana P."/>
            <person name="Khurana J.P."/>
            <person name="Tyagi A.K."/>
            <person name="Gaikwad K."/>
            <person name="Singh A."/>
            <person name="Dalal V."/>
            <person name="Srivastava S."/>
            <person name="Dixit A."/>
            <person name="Pal A.K."/>
            <person name="Ghazi I.A."/>
            <person name="Yadav M."/>
            <person name="Pandit A."/>
            <person name="Bhargava A."/>
            <person name="Sureshbabu K."/>
            <person name="Batra K."/>
            <person name="Sharma T.R."/>
            <person name="Mohapatra T."/>
            <person name="Singh N.K."/>
            <person name="Messing J."/>
            <person name="Nelson A.B."/>
            <person name="Fuks G."/>
            <person name="Kavchok S."/>
            <person name="Keizer G."/>
            <person name="Linton E."/>
            <person name="Llaca V."/>
            <person name="Song R."/>
            <person name="Tanyolac B."/>
            <person name="Young S."/>
            <person name="Ho-Il K."/>
            <person name="Hahn J.H."/>
            <person name="Sangsakoo G."/>
            <person name="Vanavichit A."/>
            <person name="de Mattos Luiz.A.T."/>
            <person name="Zimmer P.D."/>
            <person name="Malone G."/>
            <person name="Dellagostin O."/>
            <person name="de Oliveira A.C."/>
            <person name="Bevan M."/>
            <person name="Bancroft I."/>
            <person name="Minx P."/>
            <person name="Cordum H."/>
            <person name="Wilson R."/>
            <person name="Cheng Z."/>
            <person name="Jin W."/>
            <person name="Jiang J."/>
            <person name="Leong S.A."/>
            <person name="Iwama H."/>
            <person name="Gojobori T."/>
            <person name="Itoh T."/>
            <person name="Niimura Y."/>
            <person name="Fujii Y."/>
            <person name="Habara T."/>
            <person name="Sakai H."/>
            <person name="Sato Y."/>
            <person name="Wilson G."/>
            <person name="Kumar K."/>
            <person name="McCouch S."/>
            <person name="Juretic N."/>
            <person name="Hoen D."/>
            <person name="Wright S."/>
            <person name="Bruskiewich R."/>
            <person name="Bureau T."/>
            <person name="Miyao A."/>
            <person name="Hirochika H."/>
            <person name="Nishikawa T."/>
            <person name="Kadowaki K."/>
            <person name="Sugiura M."/>
            <person name="Burr B."/>
            <person name="Sasaki T."/>
        </authorList>
    </citation>
    <scope>NUCLEOTIDE SEQUENCE [LARGE SCALE GENOMIC DNA]</scope>
    <source>
        <strain evidence="5">cv. Nipponbare</strain>
    </source>
</reference>
<dbReference type="SMART" id="SM00343">
    <property type="entry name" value="ZnF_C2HC"/>
    <property type="match status" value="5"/>
</dbReference>
<dbReference type="Gene3D" id="4.10.60.10">
    <property type="entry name" value="Zinc finger, CCHC-type"/>
    <property type="match status" value="3"/>
</dbReference>
<name>Q53MF7_ORYSJ</name>
<protein>
    <submittedName>
        <fullName evidence="3">Zinc knuckle, putative</fullName>
    </submittedName>
</protein>
<dbReference type="GO" id="GO:0003676">
    <property type="term" value="F:nucleic acid binding"/>
    <property type="evidence" value="ECO:0007669"/>
    <property type="project" value="InterPro"/>
</dbReference>
<reference evidence="4" key="6">
    <citation type="submission" date="2008-12" db="EMBL/GenBank/DDBJ databases">
        <title>Improved gene annotation of the rice (Oryza sativa) genomes.</title>
        <authorList>
            <person name="Wang J."/>
            <person name="Li R."/>
            <person name="Fan W."/>
            <person name="Huang Q."/>
            <person name="Zhang J."/>
            <person name="Zhou Y."/>
            <person name="Hu Y."/>
            <person name="Zi S."/>
            <person name="Li J."/>
            <person name="Ni P."/>
            <person name="Zheng H."/>
            <person name="Zhang Y."/>
            <person name="Zhao M."/>
            <person name="Hao Q."/>
            <person name="McDermott J."/>
            <person name="Samudrala R."/>
            <person name="Kristiansen K."/>
            <person name="Wong G.K.-S."/>
        </authorList>
    </citation>
    <scope>NUCLEOTIDE SEQUENCE</scope>
</reference>
<accession>A3CAM5</accession>
<organism evidence="4">
    <name type="scientific">Oryza sativa subsp. japonica</name>
    <name type="common">Rice</name>
    <dbReference type="NCBI Taxonomy" id="39947"/>
    <lineage>
        <taxon>Eukaryota</taxon>
        <taxon>Viridiplantae</taxon>
        <taxon>Streptophyta</taxon>
        <taxon>Embryophyta</taxon>
        <taxon>Tracheophyta</taxon>
        <taxon>Spermatophyta</taxon>
        <taxon>Magnoliopsida</taxon>
        <taxon>Liliopsida</taxon>
        <taxon>Poales</taxon>
        <taxon>Poaceae</taxon>
        <taxon>BOP clade</taxon>
        <taxon>Oryzoideae</taxon>
        <taxon>Oryzeae</taxon>
        <taxon>Oryzinae</taxon>
        <taxon>Oryza</taxon>
        <taxon>Oryza sativa</taxon>
    </lineage>
</organism>
<dbReference type="AlphaFoldDB" id="Q53MF7"/>
<dbReference type="EMBL" id="AC136501">
    <property type="protein sequence ID" value="AAX95434.1"/>
    <property type="molecule type" value="Genomic_DNA"/>
</dbReference>
<dbReference type="Pfam" id="PF00098">
    <property type="entry name" value="zf-CCHC"/>
    <property type="match status" value="2"/>
</dbReference>
<accession>Q53MF7</accession>